<dbReference type="SMART" id="SM00418">
    <property type="entry name" value="HTH_ARSR"/>
    <property type="match status" value="1"/>
</dbReference>
<dbReference type="InterPro" id="IPR036390">
    <property type="entry name" value="WH_DNA-bd_sf"/>
</dbReference>
<evidence type="ECO:0000256" key="1">
    <source>
        <dbReference type="ARBA" id="ARBA00023015"/>
    </source>
</evidence>
<gene>
    <name evidence="5" type="ORF">C6Y45_16485</name>
</gene>
<dbReference type="AlphaFoldDB" id="A0A2T4U253"/>
<keyword evidence="6" id="KW-1185">Reference proteome</keyword>
<dbReference type="Proteomes" id="UP000240509">
    <property type="component" value="Unassembled WGS sequence"/>
</dbReference>
<dbReference type="InterPro" id="IPR001845">
    <property type="entry name" value="HTH_ArsR_DNA-bd_dom"/>
</dbReference>
<reference evidence="5 6" key="1">
    <citation type="submission" date="2018-03" db="EMBL/GenBank/DDBJ databases">
        <title>Alkalicoccus saliphilus sp. nov., isolated from a mineral pool.</title>
        <authorList>
            <person name="Zhao B."/>
        </authorList>
    </citation>
    <scope>NUCLEOTIDE SEQUENCE [LARGE SCALE GENOMIC DNA]</scope>
    <source>
        <strain evidence="5 6">6AG</strain>
    </source>
</reference>
<dbReference type="GO" id="GO:0003677">
    <property type="term" value="F:DNA binding"/>
    <property type="evidence" value="ECO:0007669"/>
    <property type="project" value="UniProtKB-KW"/>
</dbReference>
<keyword evidence="1" id="KW-0805">Transcription regulation</keyword>
<dbReference type="PANTHER" id="PTHR33154">
    <property type="entry name" value="TRANSCRIPTIONAL REGULATOR, ARSR FAMILY"/>
    <property type="match status" value="1"/>
</dbReference>
<feature type="domain" description="HTH arsR-type" evidence="4">
    <location>
        <begin position="30"/>
        <end position="125"/>
    </location>
</feature>
<dbReference type="PROSITE" id="PS50987">
    <property type="entry name" value="HTH_ARSR_2"/>
    <property type="match status" value="1"/>
</dbReference>
<dbReference type="CDD" id="cd00090">
    <property type="entry name" value="HTH_ARSR"/>
    <property type="match status" value="1"/>
</dbReference>
<dbReference type="InterPro" id="IPR011991">
    <property type="entry name" value="ArsR-like_HTH"/>
</dbReference>
<dbReference type="PRINTS" id="PR00778">
    <property type="entry name" value="HTHARSR"/>
</dbReference>
<name>A0A2T4U253_9BACI</name>
<evidence type="ECO:0000313" key="6">
    <source>
        <dbReference type="Proteomes" id="UP000240509"/>
    </source>
</evidence>
<organism evidence="5 6">
    <name type="scientific">Alkalicoccus saliphilus</name>
    <dbReference type="NCBI Taxonomy" id="200989"/>
    <lineage>
        <taxon>Bacteria</taxon>
        <taxon>Bacillati</taxon>
        <taxon>Bacillota</taxon>
        <taxon>Bacilli</taxon>
        <taxon>Bacillales</taxon>
        <taxon>Bacillaceae</taxon>
        <taxon>Alkalicoccus</taxon>
    </lineage>
</organism>
<proteinExistence type="predicted"/>
<accession>A0A2T4U253</accession>
<comment type="caution">
    <text evidence="5">The sequence shown here is derived from an EMBL/GenBank/DDBJ whole genome shotgun (WGS) entry which is preliminary data.</text>
</comment>
<evidence type="ECO:0000256" key="2">
    <source>
        <dbReference type="ARBA" id="ARBA00023125"/>
    </source>
</evidence>
<dbReference type="SUPFAM" id="SSF46785">
    <property type="entry name" value="Winged helix' DNA-binding domain"/>
    <property type="match status" value="1"/>
</dbReference>
<dbReference type="InterPro" id="IPR051081">
    <property type="entry name" value="HTH_MetalResp_TranReg"/>
</dbReference>
<protein>
    <submittedName>
        <fullName evidence="5">Transcriptional regulator</fullName>
    </submittedName>
</protein>
<evidence type="ECO:0000313" key="5">
    <source>
        <dbReference type="EMBL" id="PTL37445.1"/>
    </source>
</evidence>
<dbReference type="GO" id="GO:0003700">
    <property type="term" value="F:DNA-binding transcription factor activity"/>
    <property type="evidence" value="ECO:0007669"/>
    <property type="project" value="InterPro"/>
</dbReference>
<dbReference type="NCBIfam" id="NF033788">
    <property type="entry name" value="HTH_metalloreg"/>
    <property type="match status" value="1"/>
</dbReference>
<dbReference type="Pfam" id="PF01022">
    <property type="entry name" value="HTH_5"/>
    <property type="match status" value="1"/>
</dbReference>
<keyword evidence="3" id="KW-0804">Transcription</keyword>
<dbReference type="EMBL" id="PZJJ01000051">
    <property type="protein sequence ID" value="PTL37445.1"/>
    <property type="molecule type" value="Genomic_DNA"/>
</dbReference>
<dbReference type="Gene3D" id="1.10.10.10">
    <property type="entry name" value="Winged helix-like DNA-binding domain superfamily/Winged helix DNA-binding domain"/>
    <property type="match status" value="1"/>
</dbReference>
<sequence>MKGGFFVFSDDNCRVFTYDEKKVNTLQNSINRGEIDFMAGMFKALADKTRMHIAFALSLEEELCVCDAAQITGISTAAASHHLRVLKKLGLADYRKAGKMVFYSLEDDYIRRLIQMAWEHSRENRMKEEG</sequence>
<evidence type="ECO:0000259" key="4">
    <source>
        <dbReference type="PROSITE" id="PS50987"/>
    </source>
</evidence>
<evidence type="ECO:0000256" key="3">
    <source>
        <dbReference type="ARBA" id="ARBA00023163"/>
    </source>
</evidence>
<keyword evidence="2" id="KW-0238">DNA-binding</keyword>
<dbReference type="PANTHER" id="PTHR33154:SF18">
    <property type="entry name" value="ARSENICAL RESISTANCE OPERON REPRESSOR"/>
    <property type="match status" value="1"/>
</dbReference>
<dbReference type="OrthoDB" id="9794330at2"/>
<dbReference type="InterPro" id="IPR036388">
    <property type="entry name" value="WH-like_DNA-bd_sf"/>
</dbReference>